<feature type="domain" description="Polysaccharide chain length determinant N-terminal" evidence="19">
    <location>
        <begin position="3"/>
        <end position="89"/>
    </location>
</feature>
<dbReference type="PANTHER" id="PTHR32309">
    <property type="entry name" value="TYROSINE-PROTEIN KINASE"/>
    <property type="match status" value="1"/>
</dbReference>
<organism evidence="21 22">
    <name type="scientific">Rhodococcus sovatensis</name>
    <dbReference type="NCBI Taxonomy" id="1805840"/>
    <lineage>
        <taxon>Bacteria</taxon>
        <taxon>Bacillati</taxon>
        <taxon>Actinomycetota</taxon>
        <taxon>Actinomycetes</taxon>
        <taxon>Mycobacteriales</taxon>
        <taxon>Nocardiaceae</taxon>
        <taxon>Rhodococcus</taxon>
    </lineage>
</organism>
<gene>
    <name evidence="21" type="ORF">WDS16_25645</name>
</gene>
<name>A0ABZ2PI78_9NOCA</name>
<keyword evidence="11" id="KW-0418">Kinase</keyword>
<keyword evidence="9 18" id="KW-0812">Transmembrane</keyword>
<dbReference type="EMBL" id="CP147846">
    <property type="protein sequence ID" value="WXG68532.1"/>
    <property type="molecule type" value="Genomic_DNA"/>
</dbReference>
<evidence type="ECO:0000256" key="7">
    <source>
        <dbReference type="ARBA" id="ARBA00022519"/>
    </source>
</evidence>
<evidence type="ECO:0000256" key="2">
    <source>
        <dbReference type="ARBA" id="ARBA00006683"/>
    </source>
</evidence>
<dbReference type="Proteomes" id="UP001432000">
    <property type="component" value="Chromosome"/>
</dbReference>
<feature type="compositionally biased region" description="Low complexity" evidence="17">
    <location>
        <begin position="494"/>
        <end position="505"/>
    </location>
</feature>
<dbReference type="InterPro" id="IPR025669">
    <property type="entry name" value="AAA_dom"/>
</dbReference>
<keyword evidence="15" id="KW-0829">Tyrosine-protein kinase</keyword>
<evidence type="ECO:0000313" key="22">
    <source>
        <dbReference type="Proteomes" id="UP001432000"/>
    </source>
</evidence>
<evidence type="ECO:0000256" key="16">
    <source>
        <dbReference type="ARBA" id="ARBA00051245"/>
    </source>
</evidence>
<comment type="similarity">
    <text evidence="4">Belongs to the etk/wzc family.</text>
</comment>
<keyword evidence="8 21" id="KW-0808">Transferase</keyword>
<feature type="domain" description="AAA" evidence="20">
    <location>
        <begin position="263"/>
        <end position="392"/>
    </location>
</feature>
<evidence type="ECO:0000256" key="9">
    <source>
        <dbReference type="ARBA" id="ARBA00022692"/>
    </source>
</evidence>
<comment type="similarity">
    <text evidence="2">Belongs to the CpsC/CapA family.</text>
</comment>
<evidence type="ECO:0000256" key="13">
    <source>
        <dbReference type="ARBA" id="ARBA00022989"/>
    </source>
</evidence>
<keyword evidence="14 18" id="KW-0472">Membrane</keyword>
<comment type="subcellular location">
    <subcellularLocation>
        <location evidence="1">Cell inner membrane</location>
        <topology evidence="1">Multi-pass membrane protein</topology>
    </subcellularLocation>
</comment>
<dbReference type="CDD" id="cd05387">
    <property type="entry name" value="BY-kinase"/>
    <property type="match status" value="1"/>
</dbReference>
<feature type="region of interest" description="Disordered" evidence="17">
    <location>
        <begin position="452"/>
        <end position="549"/>
    </location>
</feature>
<keyword evidence="7" id="KW-0997">Cell inner membrane</keyword>
<evidence type="ECO:0000256" key="10">
    <source>
        <dbReference type="ARBA" id="ARBA00022741"/>
    </source>
</evidence>
<dbReference type="NCBIfam" id="TIGR01007">
    <property type="entry name" value="eps_fam"/>
    <property type="match status" value="1"/>
</dbReference>
<evidence type="ECO:0000256" key="12">
    <source>
        <dbReference type="ARBA" id="ARBA00022840"/>
    </source>
</evidence>
<dbReference type="RefSeq" id="WP_338888798.1">
    <property type="nucleotide sequence ID" value="NZ_CP147846.1"/>
</dbReference>
<accession>A0ABZ2PI78</accession>
<keyword evidence="12" id="KW-0067">ATP-binding</keyword>
<keyword evidence="22" id="KW-1185">Reference proteome</keyword>
<comment type="similarity">
    <text evidence="3">Belongs to the CpsD/CapB family.</text>
</comment>
<evidence type="ECO:0000256" key="3">
    <source>
        <dbReference type="ARBA" id="ARBA00007316"/>
    </source>
</evidence>
<dbReference type="InterPro" id="IPR003856">
    <property type="entry name" value="LPS_length_determ_N"/>
</dbReference>
<feature type="compositionally biased region" description="Low complexity" evidence="17">
    <location>
        <begin position="516"/>
        <end position="525"/>
    </location>
</feature>
<dbReference type="PANTHER" id="PTHR32309:SF13">
    <property type="entry name" value="FERRIC ENTEROBACTIN TRANSPORT PROTEIN FEPE"/>
    <property type="match status" value="1"/>
</dbReference>
<evidence type="ECO:0000256" key="6">
    <source>
        <dbReference type="ARBA" id="ARBA00022475"/>
    </source>
</evidence>
<reference evidence="21 22" key="1">
    <citation type="submission" date="2024-03" db="EMBL/GenBank/DDBJ databases">
        <title>Natural products discovery in diverse microorganisms through a two-stage MS feature dereplication strategy.</title>
        <authorList>
            <person name="Zhang R."/>
        </authorList>
    </citation>
    <scope>NUCLEOTIDE SEQUENCE [LARGE SCALE GENOMIC DNA]</scope>
    <source>
        <strain evidence="21 22">18930</strain>
    </source>
</reference>
<feature type="transmembrane region" description="Helical" evidence="18">
    <location>
        <begin position="177"/>
        <end position="194"/>
    </location>
</feature>
<comment type="catalytic activity">
    <reaction evidence="16">
        <text>L-tyrosyl-[protein] + ATP = O-phospho-L-tyrosyl-[protein] + ADP + H(+)</text>
        <dbReference type="Rhea" id="RHEA:10596"/>
        <dbReference type="Rhea" id="RHEA-COMP:10136"/>
        <dbReference type="Rhea" id="RHEA-COMP:20101"/>
        <dbReference type="ChEBI" id="CHEBI:15378"/>
        <dbReference type="ChEBI" id="CHEBI:30616"/>
        <dbReference type="ChEBI" id="CHEBI:46858"/>
        <dbReference type="ChEBI" id="CHEBI:61978"/>
        <dbReference type="ChEBI" id="CHEBI:456216"/>
        <dbReference type="EC" id="2.7.10.2"/>
    </reaction>
</comment>
<evidence type="ECO:0000313" key="21">
    <source>
        <dbReference type="EMBL" id="WXG68532.1"/>
    </source>
</evidence>
<dbReference type="InterPro" id="IPR027417">
    <property type="entry name" value="P-loop_NTPase"/>
</dbReference>
<evidence type="ECO:0000256" key="18">
    <source>
        <dbReference type="SAM" id="Phobius"/>
    </source>
</evidence>
<evidence type="ECO:0000256" key="8">
    <source>
        <dbReference type="ARBA" id="ARBA00022679"/>
    </source>
</evidence>
<evidence type="ECO:0000256" key="5">
    <source>
        <dbReference type="ARBA" id="ARBA00011903"/>
    </source>
</evidence>
<dbReference type="GO" id="GO:0004715">
    <property type="term" value="F:non-membrane spanning protein tyrosine kinase activity"/>
    <property type="evidence" value="ECO:0007669"/>
    <property type="project" value="UniProtKB-EC"/>
</dbReference>
<protein>
    <recommendedName>
        <fullName evidence="5">non-specific protein-tyrosine kinase</fullName>
        <ecNumber evidence="5">2.7.10.2</ecNumber>
    </recommendedName>
</protein>
<sequence>MEIQDYLQILRARWMVIVVTVAVAVLGALAVSLLTTPTYQSSSRVFVSTSGGSTVSESYQGNLFSQQRVASYSELVTGETLASRTIDELGLSMSPGTLASKVTATSTPDTVLLDIVVTDTSPGLARDIANSLASQLTTLVRELETPEDGGSPAAGVRLVEQAQESATPVSPKTTRNLALGAAVGLLLGIALAVLRDRLDNTIKTRSRLEAASKTPLVGTLPFDKTLKETAVVKFGAGHSPSAEAYRELRTNLQFLEVDHPPRVIVVTSAVPAEGKTTVAVNLALALAEAGHQVALVEGDLRRPRVSKYLNLIGSVGLSTVLANQADLSDVLQPTPYEGLEVLASGPLPPNPSELLGSEASRRVIDELRGRFDYVIIDGAPLLPVTDSALLTTHSDGALMVARFGHTTESEVGRAVGNLETIGAHILGAVFTMMPAGRKGSDNYSYYYETDSTIPRQTPNPVAPGSIVNPTSGATAWDGSMPSAPLPAHAPQHIATPAAPYVSAPAAPTPPVEPEADAPLYASTPPRSTPRPPSSVPQNGAAPSSRRYKE</sequence>
<dbReference type="Pfam" id="PF13614">
    <property type="entry name" value="AAA_31"/>
    <property type="match status" value="1"/>
</dbReference>
<evidence type="ECO:0000259" key="20">
    <source>
        <dbReference type="Pfam" id="PF13614"/>
    </source>
</evidence>
<evidence type="ECO:0000256" key="1">
    <source>
        <dbReference type="ARBA" id="ARBA00004429"/>
    </source>
</evidence>
<evidence type="ECO:0000256" key="15">
    <source>
        <dbReference type="ARBA" id="ARBA00023137"/>
    </source>
</evidence>
<dbReference type="InterPro" id="IPR005702">
    <property type="entry name" value="Wzc-like_C"/>
</dbReference>
<evidence type="ECO:0000256" key="17">
    <source>
        <dbReference type="SAM" id="MobiDB-lite"/>
    </source>
</evidence>
<keyword evidence="10" id="KW-0547">Nucleotide-binding</keyword>
<feature type="transmembrane region" description="Helical" evidence="18">
    <location>
        <begin position="12"/>
        <end position="34"/>
    </location>
</feature>
<keyword evidence="6" id="KW-1003">Cell membrane</keyword>
<dbReference type="Pfam" id="PF02706">
    <property type="entry name" value="Wzz"/>
    <property type="match status" value="1"/>
</dbReference>
<dbReference type="InterPro" id="IPR050445">
    <property type="entry name" value="Bact_polysacc_biosynth/exp"/>
</dbReference>
<proteinExistence type="inferred from homology"/>
<evidence type="ECO:0000256" key="14">
    <source>
        <dbReference type="ARBA" id="ARBA00023136"/>
    </source>
</evidence>
<evidence type="ECO:0000259" key="19">
    <source>
        <dbReference type="Pfam" id="PF02706"/>
    </source>
</evidence>
<evidence type="ECO:0000256" key="4">
    <source>
        <dbReference type="ARBA" id="ARBA00008883"/>
    </source>
</evidence>
<evidence type="ECO:0000256" key="11">
    <source>
        <dbReference type="ARBA" id="ARBA00022777"/>
    </source>
</evidence>
<dbReference type="SUPFAM" id="SSF52540">
    <property type="entry name" value="P-loop containing nucleoside triphosphate hydrolases"/>
    <property type="match status" value="1"/>
</dbReference>
<dbReference type="EC" id="2.7.10.2" evidence="5"/>
<keyword evidence="13 18" id="KW-1133">Transmembrane helix</keyword>
<dbReference type="Gene3D" id="3.40.50.300">
    <property type="entry name" value="P-loop containing nucleotide triphosphate hydrolases"/>
    <property type="match status" value="1"/>
</dbReference>